<feature type="compositionally biased region" description="Basic and acidic residues" evidence="1">
    <location>
        <begin position="68"/>
        <end position="87"/>
    </location>
</feature>
<feature type="compositionally biased region" description="Pro residues" evidence="1">
    <location>
        <begin position="1"/>
        <end position="11"/>
    </location>
</feature>
<comment type="caution">
    <text evidence="2">The sequence shown here is derived from an EMBL/GenBank/DDBJ whole genome shotgun (WGS) entry which is preliminary data.</text>
</comment>
<accession>A0A8S1F0D3</accession>
<dbReference type="AlphaFoldDB" id="A0A8S1F0D3"/>
<proteinExistence type="predicted"/>
<keyword evidence="3" id="KW-1185">Reference proteome</keyword>
<feature type="region of interest" description="Disordered" evidence="1">
    <location>
        <begin position="1"/>
        <end position="24"/>
    </location>
</feature>
<evidence type="ECO:0000256" key="1">
    <source>
        <dbReference type="SAM" id="MobiDB-lite"/>
    </source>
</evidence>
<sequence length="156" mass="17676">MDNNNSPPPVVRVPNDVTPPANQETVRRRLSMNVSSTDSGYASPIEPFNEFQEFDREILDDHRRVSFDEDNERRRREGELGRSEKLAKTQTAVEFDPDEFSSALEALAVKSPEYAKPNKEASVTSAEAKVREVNRLEAVEKAKQALQNPSARKKYI</sequence>
<dbReference type="Proteomes" id="UP000494206">
    <property type="component" value="Unassembled WGS sequence"/>
</dbReference>
<evidence type="ECO:0000313" key="3">
    <source>
        <dbReference type="Proteomes" id="UP000494206"/>
    </source>
</evidence>
<evidence type="ECO:0000313" key="2">
    <source>
        <dbReference type="EMBL" id="CAB3407094.1"/>
    </source>
</evidence>
<reference evidence="2 3" key="1">
    <citation type="submission" date="2020-04" db="EMBL/GenBank/DDBJ databases">
        <authorList>
            <person name="Laetsch R D."/>
            <person name="Stevens L."/>
            <person name="Kumar S."/>
            <person name="Blaxter L. M."/>
        </authorList>
    </citation>
    <scope>NUCLEOTIDE SEQUENCE [LARGE SCALE GENOMIC DNA]</scope>
</reference>
<feature type="region of interest" description="Disordered" evidence="1">
    <location>
        <begin position="68"/>
        <end position="91"/>
    </location>
</feature>
<dbReference type="EMBL" id="CADEPM010000006">
    <property type="protein sequence ID" value="CAB3407094.1"/>
    <property type="molecule type" value="Genomic_DNA"/>
</dbReference>
<protein>
    <submittedName>
        <fullName evidence="2">Uncharacterized protein</fullName>
    </submittedName>
</protein>
<organism evidence="2 3">
    <name type="scientific">Caenorhabditis bovis</name>
    <dbReference type="NCBI Taxonomy" id="2654633"/>
    <lineage>
        <taxon>Eukaryota</taxon>
        <taxon>Metazoa</taxon>
        <taxon>Ecdysozoa</taxon>
        <taxon>Nematoda</taxon>
        <taxon>Chromadorea</taxon>
        <taxon>Rhabditida</taxon>
        <taxon>Rhabditina</taxon>
        <taxon>Rhabditomorpha</taxon>
        <taxon>Rhabditoidea</taxon>
        <taxon>Rhabditidae</taxon>
        <taxon>Peloderinae</taxon>
        <taxon>Caenorhabditis</taxon>
    </lineage>
</organism>
<gene>
    <name evidence="2" type="ORF">CBOVIS_LOCUS9072</name>
</gene>
<name>A0A8S1F0D3_9PELO</name>